<organism evidence="2 3">
    <name type="scientific">Paraflavitalea soli</name>
    <dbReference type="NCBI Taxonomy" id="2315862"/>
    <lineage>
        <taxon>Bacteria</taxon>
        <taxon>Pseudomonadati</taxon>
        <taxon>Bacteroidota</taxon>
        <taxon>Chitinophagia</taxon>
        <taxon>Chitinophagales</taxon>
        <taxon>Chitinophagaceae</taxon>
        <taxon>Paraflavitalea</taxon>
    </lineage>
</organism>
<accession>A0A3B7MPY6</accession>
<evidence type="ECO:0000313" key="3">
    <source>
        <dbReference type="Proteomes" id="UP000263900"/>
    </source>
</evidence>
<sequence>MFSKPIKYLLVATSIAPIVFVYWLVGVLRSKDLSSNYGLLITLVLLLVACKVILNFAEAHLEVRSINLKSVKSADHNIISFLFVYLLPIFDFVKKDDYYIWAFVVIVVFVVIINTNTYHFNPLLSLVFRYKFYEVATKGEITFILITKQQIINVEDVRKYIQLTPYVILDVT</sequence>
<feature type="transmembrane region" description="Helical" evidence="1">
    <location>
        <begin position="100"/>
        <end position="120"/>
    </location>
</feature>
<protein>
    <submittedName>
        <fullName evidence="2">Uncharacterized protein</fullName>
    </submittedName>
</protein>
<dbReference type="EMBL" id="CP032157">
    <property type="protein sequence ID" value="AXY73635.1"/>
    <property type="molecule type" value="Genomic_DNA"/>
</dbReference>
<keyword evidence="1" id="KW-0812">Transmembrane</keyword>
<dbReference type="KEGG" id="pseg:D3H65_06410"/>
<gene>
    <name evidence="2" type="ORF">D3H65_06410</name>
</gene>
<keyword evidence="3" id="KW-1185">Reference proteome</keyword>
<feature type="transmembrane region" description="Helical" evidence="1">
    <location>
        <begin position="37"/>
        <end position="57"/>
    </location>
</feature>
<keyword evidence="1" id="KW-1133">Transmembrane helix</keyword>
<dbReference type="Proteomes" id="UP000263900">
    <property type="component" value="Chromosome"/>
</dbReference>
<dbReference type="OrthoDB" id="6998690at2"/>
<proteinExistence type="predicted"/>
<keyword evidence="1" id="KW-0472">Membrane</keyword>
<feature type="transmembrane region" description="Helical" evidence="1">
    <location>
        <begin position="6"/>
        <end position="25"/>
    </location>
</feature>
<reference evidence="2 3" key="1">
    <citation type="submission" date="2018-09" db="EMBL/GenBank/DDBJ databases">
        <title>Genome sequencing of strain 6GH32-13.</title>
        <authorList>
            <person name="Weon H.-Y."/>
            <person name="Heo J."/>
            <person name="Kwon S.-W."/>
        </authorList>
    </citation>
    <scope>NUCLEOTIDE SEQUENCE [LARGE SCALE GENOMIC DNA]</scope>
    <source>
        <strain evidence="2 3">5GH32-13</strain>
    </source>
</reference>
<dbReference type="AlphaFoldDB" id="A0A3B7MPY6"/>
<name>A0A3B7MPY6_9BACT</name>
<evidence type="ECO:0000256" key="1">
    <source>
        <dbReference type="SAM" id="Phobius"/>
    </source>
</evidence>
<evidence type="ECO:0000313" key="2">
    <source>
        <dbReference type="EMBL" id="AXY73635.1"/>
    </source>
</evidence>
<feature type="transmembrane region" description="Helical" evidence="1">
    <location>
        <begin position="77"/>
        <end position="93"/>
    </location>
</feature>